<evidence type="ECO:0000313" key="2">
    <source>
        <dbReference type="Proteomes" id="UP000184339"/>
    </source>
</evidence>
<gene>
    <name evidence="1" type="ORF">SAMN05192549_1135</name>
</gene>
<dbReference type="EMBL" id="FRCX01000013">
    <property type="protein sequence ID" value="SHN41803.1"/>
    <property type="molecule type" value="Genomic_DNA"/>
</dbReference>
<sequence length="54" mass="5838">MPIPFFIKEIKQFFTQVVASVSASSISLANVQPLKVKEYAFIAGAPQVENAPQG</sequence>
<keyword evidence="2" id="KW-1185">Reference proteome</keyword>
<dbReference type="Proteomes" id="UP000184339">
    <property type="component" value="Unassembled WGS sequence"/>
</dbReference>
<name>A0A1M7R6C4_9BURK</name>
<dbReference type="RefSeq" id="WP_167544327.1">
    <property type="nucleotide sequence ID" value="NZ_FRCX01000013.1"/>
</dbReference>
<dbReference type="AlphaFoldDB" id="A0A1M7R6C4"/>
<evidence type="ECO:0000313" key="1">
    <source>
        <dbReference type="EMBL" id="SHN41803.1"/>
    </source>
</evidence>
<accession>A0A1M7R6C4</accession>
<organism evidence="1 2">
    <name type="scientific">Duganella sacchari</name>
    <dbReference type="NCBI Taxonomy" id="551987"/>
    <lineage>
        <taxon>Bacteria</taxon>
        <taxon>Pseudomonadati</taxon>
        <taxon>Pseudomonadota</taxon>
        <taxon>Betaproteobacteria</taxon>
        <taxon>Burkholderiales</taxon>
        <taxon>Oxalobacteraceae</taxon>
        <taxon>Telluria group</taxon>
        <taxon>Duganella</taxon>
    </lineage>
</organism>
<reference evidence="2" key="1">
    <citation type="submission" date="2016-11" db="EMBL/GenBank/DDBJ databases">
        <authorList>
            <person name="Varghese N."/>
            <person name="Submissions S."/>
        </authorList>
    </citation>
    <scope>NUCLEOTIDE SEQUENCE [LARGE SCALE GENOMIC DNA]</scope>
    <source>
        <strain evidence="2">Sac-22</strain>
    </source>
</reference>
<proteinExistence type="predicted"/>
<protein>
    <submittedName>
        <fullName evidence="1">Uncharacterized protein</fullName>
    </submittedName>
</protein>